<protein>
    <recommendedName>
        <fullName evidence="10">Phosphodiesterase</fullName>
        <ecNumber evidence="10">3.1.4.-</ecNumber>
    </recommendedName>
</protein>
<dbReference type="AlphaFoldDB" id="A0AAV4CRF1"/>
<feature type="binding site" evidence="9">
    <location>
        <position position="311"/>
    </location>
    <ligand>
        <name>Zn(2+)</name>
        <dbReference type="ChEBI" id="CHEBI:29105"/>
        <label>1</label>
    </ligand>
</feature>
<feature type="binding site" evidence="8">
    <location>
        <position position="456"/>
    </location>
    <ligand>
        <name>AMP</name>
        <dbReference type="ChEBI" id="CHEBI:456215"/>
    </ligand>
</feature>
<dbReference type="GO" id="GO:0046872">
    <property type="term" value="F:metal ion binding"/>
    <property type="evidence" value="ECO:0007669"/>
    <property type="project" value="UniProtKB-KW"/>
</dbReference>
<evidence type="ECO:0000313" key="14">
    <source>
        <dbReference type="Proteomes" id="UP000735302"/>
    </source>
</evidence>
<dbReference type="InterPro" id="IPR036971">
    <property type="entry name" value="PDEase_catalytic_dom_sf"/>
</dbReference>
<feature type="compositionally biased region" description="Basic and acidic residues" evidence="11">
    <location>
        <begin position="660"/>
        <end position="670"/>
    </location>
</feature>
<reference evidence="13 14" key="1">
    <citation type="journal article" date="2021" name="Elife">
        <title>Chloroplast acquisition without the gene transfer in kleptoplastic sea slugs, Plakobranchus ocellatus.</title>
        <authorList>
            <person name="Maeda T."/>
            <person name="Takahashi S."/>
            <person name="Yoshida T."/>
            <person name="Shimamura S."/>
            <person name="Takaki Y."/>
            <person name="Nagai Y."/>
            <person name="Toyoda A."/>
            <person name="Suzuki Y."/>
            <person name="Arimoto A."/>
            <person name="Ishii H."/>
            <person name="Satoh N."/>
            <person name="Nishiyama T."/>
            <person name="Hasebe M."/>
            <person name="Maruyama T."/>
            <person name="Minagawa J."/>
            <person name="Obokata J."/>
            <person name="Shigenobu S."/>
        </authorList>
    </citation>
    <scope>NUCLEOTIDE SEQUENCE [LARGE SCALE GENOMIC DNA]</scope>
</reference>
<dbReference type="PROSITE" id="PS51845">
    <property type="entry name" value="PDEASE_I_2"/>
    <property type="match status" value="1"/>
</dbReference>
<feature type="active site" description="Proton donor" evidence="7">
    <location>
        <position position="271"/>
    </location>
</feature>
<evidence type="ECO:0000256" key="2">
    <source>
        <dbReference type="ARBA" id="ARBA00022535"/>
    </source>
</evidence>
<dbReference type="EC" id="3.1.4.-" evidence="10"/>
<feature type="region of interest" description="Disordered" evidence="11">
    <location>
        <begin position="555"/>
        <end position="670"/>
    </location>
</feature>
<dbReference type="Gene3D" id="1.10.1300.10">
    <property type="entry name" value="3'5'-cyclic nucleotide phosphodiesterase, catalytic domain"/>
    <property type="match status" value="2"/>
</dbReference>
<evidence type="ECO:0000256" key="1">
    <source>
        <dbReference type="ARBA" id="ARBA00000583"/>
    </source>
</evidence>
<evidence type="ECO:0000256" key="6">
    <source>
        <dbReference type="ARBA" id="ARBA00061167"/>
    </source>
</evidence>
<dbReference type="GO" id="GO:0047555">
    <property type="term" value="F:3',5'-cyclic-GMP phosphodiesterase activity"/>
    <property type="evidence" value="ECO:0007669"/>
    <property type="project" value="UniProtKB-EC"/>
</dbReference>
<dbReference type="PRINTS" id="PR00387">
    <property type="entry name" value="PDIESTERASE1"/>
</dbReference>
<feature type="binding site" evidence="8">
    <location>
        <position position="507"/>
    </location>
    <ligand>
        <name>AMP</name>
        <dbReference type="ChEBI" id="CHEBI:456215"/>
    </ligand>
</feature>
<evidence type="ECO:0000256" key="11">
    <source>
        <dbReference type="SAM" id="MobiDB-lite"/>
    </source>
</evidence>
<dbReference type="PANTHER" id="PTHR11347">
    <property type="entry name" value="CYCLIC NUCLEOTIDE PHOSPHODIESTERASE"/>
    <property type="match status" value="1"/>
</dbReference>
<organism evidence="13 14">
    <name type="scientific">Plakobranchus ocellatus</name>
    <dbReference type="NCBI Taxonomy" id="259542"/>
    <lineage>
        <taxon>Eukaryota</taxon>
        <taxon>Metazoa</taxon>
        <taxon>Spiralia</taxon>
        <taxon>Lophotrochozoa</taxon>
        <taxon>Mollusca</taxon>
        <taxon>Gastropoda</taxon>
        <taxon>Heterobranchia</taxon>
        <taxon>Euthyneura</taxon>
        <taxon>Panpulmonata</taxon>
        <taxon>Sacoglossa</taxon>
        <taxon>Placobranchoidea</taxon>
        <taxon>Plakobranchidae</taxon>
        <taxon>Plakobranchus</taxon>
    </lineage>
</organism>
<feature type="binding site" evidence="9">
    <location>
        <position position="275"/>
    </location>
    <ligand>
        <name>Zn(2+)</name>
        <dbReference type="ChEBI" id="CHEBI:29105"/>
        <label>1</label>
    </ligand>
</feature>
<feature type="binding site" evidence="9">
    <location>
        <position position="312"/>
    </location>
    <ligand>
        <name>Zn(2+)</name>
        <dbReference type="ChEBI" id="CHEBI:29105"/>
        <label>1</label>
    </ligand>
</feature>
<feature type="compositionally biased region" description="Low complexity" evidence="11">
    <location>
        <begin position="597"/>
        <end position="611"/>
    </location>
</feature>
<dbReference type="CDD" id="cd00077">
    <property type="entry name" value="HDc"/>
    <property type="match status" value="1"/>
</dbReference>
<keyword evidence="14" id="KW-1185">Reference proteome</keyword>
<comment type="catalytic activity">
    <reaction evidence="1">
        <text>3',5'-cyclic GMP + H2O = GMP + H(+)</text>
        <dbReference type="Rhea" id="RHEA:16957"/>
        <dbReference type="ChEBI" id="CHEBI:15377"/>
        <dbReference type="ChEBI" id="CHEBI:15378"/>
        <dbReference type="ChEBI" id="CHEBI:57746"/>
        <dbReference type="ChEBI" id="CHEBI:58115"/>
        <dbReference type="EC" id="3.1.4.35"/>
    </reaction>
</comment>
<comment type="caution">
    <text evidence="13">The sequence shown here is derived from an EMBL/GenBank/DDBJ whole genome shotgun (WGS) entry which is preliminary data.</text>
</comment>
<evidence type="ECO:0000256" key="10">
    <source>
        <dbReference type="RuleBase" id="RU363067"/>
    </source>
</evidence>
<evidence type="ECO:0000259" key="12">
    <source>
        <dbReference type="PROSITE" id="PS51845"/>
    </source>
</evidence>
<feature type="binding site" evidence="8">
    <location>
        <begin position="271"/>
        <end position="275"/>
    </location>
    <ligand>
        <name>AMP</name>
        <dbReference type="ChEBI" id="CHEBI:456215"/>
    </ligand>
</feature>
<evidence type="ECO:0000256" key="3">
    <source>
        <dbReference type="ARBA" id="ARBA00022723"/>
    </source>
</evidence>
<dbReference type="FunFam" id="1.10.1300.10:FF:000006">
    <property type="entry name" value="Phosphodiesterase 9A"/>
    <property type="match status" value="1"/>
</dbReference>
<feature type="binding site" evidence="9">
    <location>
        <position position="312"/>
    </location>
    <ligand>
        <name>Zn(2+)</name>
        <dbReference type="ChEBI" id="CHEBI:29105"/>
        <label>2</label>
    </ligand>
</feature>
<keyword evidence="4 10" id="KW-0378">Hydrolase</keyword>
<dbReference type="InterPro" id="IPR003607">
    <property type="entry name" value="HD/PDEase_dom"/>
</dbReference>
<keyword evidence="3 9" id="KW-0479">Metal-binding</keyword>
<dbReference type="EMBL" id="BLXT01006904">
    <property type="protein sequence ID" value="GFO34481.1"/>
    <property type="molecule type" value="Genomic_DNA"/>
</dbReference>
<feature type="compositionally biased region" description="Pro residues" evidence="11">
    <location>
        <begin position="612"/>
        <end position="628"/>
    </location>
</feature>
<dbReference type="Pfam" id="PF00233">
    <property type="entry name" value="PDEase_I"/>
    <property type="match status" value="1"/>
</dbReference>
<dbReference type="SMART" id="SM00471">
    <property type="entry name" value="HDc"/>
    <property type="match status" value="1"/>
</dbReference>
<comment type="similarity">
    <text evidence="6">Belongs to the cyclic nucleotide phosphodiesterase family. PDE9 subfamily.</text>
</comment>
<gene>
    <name evidence="13" type="ORF">PoB_006098600</name>
</gene>
<dbReference type="PROSITE" id="PS00126">
    <property type="entry name" value="PDEASE_I_1"/>
    <property type="match status" value="1"/>
</dbReference>
<dbReference type="Proteomes" id="UP000735302">
    <property type="component" value="Unassembled WGS sequence"/>
</dbReference>
<dbReference type="InterPro" id="IPR023174">
    <property type="entry name" value="PDEase_CS"/>
</dbReference>
<evidence type="ECO:0000256" key="9">
    <source>
        <dbReference type="PIRSR" id="PIRSR623088-3"/>
    </source>
</evidence>
<dbReference type="InterPro" id="IPR002073">
    <property type="entry name" value="PDEase_catalytic_dom"/>
</dbReference>
<dbReference type="GO" id="GO:0007165">
    <property type="term" value="P:signal transduction"/>
    <property type="evidence" value="ECO:0007669"/>
    <property type="project" value="InterPro"/>
</dbReference>
<evidence type="ECO:0000256" key="5">
    <source>
        <dbReference type="ARBA" id="ARBA00037913"/>
    </source>
</evidence>
<feature type="compositionally biased region" description="Basic and acidic residues" evidence="11">
    <location>
        <begin position="568"/>
        <end position="579"/>
    </location>
</feature>
<feature type="domain" description="PDEase" evidence="12">
    <location>
        <begin position="195"/>
        <end position="551"/>
    </location>
</feature>
<evidence type="ECO:0000256" key="4">
    <source>
        <dbReference type="ARBA" id="ARBA00022801"/>
    </source>
</evidence>
<sequence>MDEPVRPCDVGGTINSKLALISSETLLSRVRALRSAPRPEGGPENLRSSCETFRAAAEAGSSDILKLYNTRKNLVNISPRLPENTPNTRYRLEVVAADYNKNGILSSNITGQELDVNAIDQRLAALEKKIHIDNGEMPESFHELKSKVDNFKEKLENVAHLSWLGLSKDLSIGMSQPFWHKKSSPRKMETHHKRVYDRFMKFTKVHVSEEVRLELRKQSFDNWQWDDPEMLILLRQMYIDLGLIAKLNIDMNVLHEWLYEVYRNYNIVPFHNFKHCFMVAQMMYGLTWLIDLPGKLDTLEIFTLLTSAICHDLDHPGYNNAYQINAKTELALRYNDISPLENHHCAVAFDILKKDKCNITRDFSRDEFKRFRDGMIRCILATDMAKHNEILNTFKSVIPHFDFNDKEHKSVLMMVLMKVSDISNEARPLSVAMPWLDCLLTEFFNQLMMVLIKVADISNEARPMAVAEPWLDCLLQEFFNQSDLEKLEGLPVAPFMDREKVSKSSSQIGFIKFVLLPLFETVGKLFPQLENAIIEPVRDALAYYTEMQRALEEEKARKDSLVETGDCSGDKNGHGHEKSGPPPNNTAGGGTHDLKDPSQLQQQQQSSFPSSTGPPAPGGASPDPPGKPKPLGSHSINTSDFMKAGSLRRSSTTQLSSSKHPHDVKATSPS</sequence>
<feature type="compositionally biased region" description="Low complexity" evidence="11">
    <location>
        <begin position="647"/>
        <end position="658"/>
    </location>
</feature>
<evidence type="ECO:0000256" key="8">
    <source>
        <dbReference type="PIRSR" id="PIRSR623088-2"/>
    </source>
</evidence>
<comment type="pathway">
    <text evidence="5">Purine metabolism; 3',5'-cyclic GMP degradation; GMP from 3',5'-cyclic GMP: step 1/1.</text>
</comment>
<comment type="cofactor">
    <cofactor evidence="10">
        <name>a divalent metal cation</name>
        <dbReference type="ChEBI" id="CHEBI:60240"/>
    </cofactor>
    <text evidence="10">Binds 2 divalent metal cations per subunit. Site 1 may preferentially bind zinc ions, while site 2 has a preference for magnesium and/or manganese ions.</text>
</comment>
<dbReference type="InterPro" id="IPR023088">
    <property type="entry name" value="PDEase"/>
</dbReference>
<keyword evidence="2" id="KW-0140">cGMP</keyword>
<evidence type="ECO:0000256" key="7">
    <source>
        <dbReference type="PIRSR" id="PIRSR623088-1"/>
    </source>
</evidence>
<feature type="binding site" evidence="8">
    <location>
        <position position="312"/>
    </location>
    <ligand>
        <name>AMP</name>
        <dbReference type="ChEBI" id="CHEBI:456215"/>
    </ligand>
</feature>
<dbReference type="SUPFAM" id="SSF109604">
    <property type="entry name" value="HD-domain/PDEase-like"/>
    <property type="match status" value="2"/>
</dbReference>
<accession>A0AAV4CRF1</accession>
<feature type="binding site" evidence="9">
    <location>
        <position position="456"/>
    </location>
    <ligand>
        <name>Zn(2+)</name>
        <dbReference type="ChEBI" id="CHEBI:29105"/>
        <label>1</label>
    </ligand>
</feature>
<proteinExistence type="inferred from homology"/>
<evidence type="ECO:0000313" key="13">
    <source>
        <dbReference type="EMBL" id="GFO34481.1"/>
    </source>
</evidence>
<name>A0AAV4CRF1_9GAST</name>